<dbReference type="VEuPathDB" id="TrichDB:TVAG_187900"/>
<protein>
    <submittedName>
        <fullName evidence="4">Ankyrin repeat protein, putative</fullName>
    </submittedName>
</protein>
<dbReference type="OrthoDB" id="61473at2759"/>
<reference evidence="4" key="2">
    <citation type="journal article" date="2007" name="Science">
        <title>Draft genome sequence of the sexually transmitted pathogen Trichomonas vaginalis.</title>
        <authorList>
            <person name="Carlton J.M."/>
            <person name="Hirt R.P."/>
            <person name="Silva J.C."/>
            <person name="Delcher A.L."/>
            <person name="Schatz M."/>
            <person name="Zhao Q."/>
            <person name="Wortman J.R."/>
            <person name="Bidwell S.L."/>
            <person name="Alsmark U.C.M."/>
            <person name="Besteiro S."/>
            <person name="Sicheritz-Ponten T."/>
            <person name="Noel C.J."/>
            <person name="Dacks J.B."/>
            <person name="Foster P.G."/>
            <person name="Simillion C."/>
            <person name="Van de Peer Y."/>
            <person name="Miranda-Saavedra D."/>
            <person name="Barton G.J."/>
            <person name="Westrop G.D."/>
            <person name="Mueller S."/>
            <person name="Dessi D."/>
            <person name="Fiori P.L."/>
            <person name="Ren Q."/>
            <person name="Paulsen I."/>
            <person name="Zhang H."/>
            <person name="Bastida-Corcuera F.D."/>
            <person name="Simoes-Barbosa A."/>
            <person name="Brown M.T."/>
            <person name="Hayes R.D."/>
            <person name="Mukherjee M."/>
            <person name="Okumura C.Y."/>
            <person name="Schneider R."/>
            <person name="Smith A.J."/>
            <person name="Vanacova S."/>
            <person name="Villalvazo M."/>
            <person name="Haas B.J."/>
            <person name="Pertea M."/>
            <person name="Feldblyum T.V."/>
            <person name="Utterback T.R."/>
            <person name="Shu C.L."/>
            <person name="Osoegawa K."/>
            <person name="de Jong P.J."/>
            <person name="Hrdy I."/>
            <person name="Horvathova L."/>
            <person name="Zubacova Z."/>
            <person name="Dolezal P."/>
            <person name="Malik S.B."/>
            <person name="Logsdon J.M. Jr."/>
            <person name="Henze K."/>
            <person name="Gupta A."/>
            <person name="Wang C.C."/>
            <person name="Dunne R.L."/>
            <person name="Upcroft J.A."/>
            <person name="Upcroft P."/>
            <person name="White O."/>
            <person name="Salzberg S.L."/>
            <person name="Tang P."/>
            <person name="Chiu C.-H."/>
            <person name="Lee Y.-S."/>
            <person name="Embley T.M."/>
            <person name="Coombs G.H."/>
            <person name="Mottram J.C."/>
            <person name="Tachezy J."/>
            <person name="Fraser-Liggett C.M."/>
            <person name="Johnson P.J."/>
        </authorList>
    </citation>
    <scope>NUCLEOTIDE SEQUENCE [LARGE SCALE GENOMIC DNA]</scope>
    <source>
        <strain evidence="4">G3</strain>
    </source>
</reference>
<dbReference type="Pfam" id="PF12796">
    <property type="entry name" value="Ank_2"/>
    <property type="match status" value="1"/>
</dbReference>
<proteinExistence type="predicted"/>
<sequence>MSRGLTLDFKYIGAHIDDYIRNENLFDTFELEDIKKIMRYSKLTTTQFVSLLKQSSPTISANKLYKCTRNANVTIQNIDDVFSVLKSVKEYLKFTIFDGIIDFLEVNNNETRNPIEEITKSQEQIQSFQIEQNRTQDNINHSRDLLTKISSLKKSHNFDSVYQFFEELSSKGNREMISKACKEGLWQKTTEYKKNVLHIASEKGNLNLIKSLIECGCDKEAKDHFGYTPLIHASANGHLEVVKYLIFVGANKEAKDNAGWTPLIIASILGHLEVVQYLISVGADKEAKDNDGYTPLIYASRFGCLEVVQYLISVGANKEAKTIGGSTALSVAKGMTRNYLISIGAK</sequence>
<dbReference type="InterPro" id="IPR036770">
    <property type="entry name" value="Ankyrin_rpt-contain_sf"/>
</dbReference>
<gene>
    <name evidence="4" type="ORF">TVAG_187900</name>
</gene>
<keyword evidence="2 3" id="KW-0040">ANK repeat</keyword>
<evidence type="ECO:0000256" key="3">
    <source>
        <dbReference type="PROSITE-ProRule" id="PRU00023"/>
    </source>
</evidence>
<dbReference type="SUPFAM" id="SSF48403">
    <property type="entry name" value="Ankyrin repeat"/>
    <property type="match status" value="1"/>
</dbReference>
<dbReference type="Proteomes" id="UP000001542">
    <property type="component" value="Unassembled WGS sequence"/>
</dbReference>
<feature type="repeat" description="ANK" evidence="3">
    <location>
        <begin position="291"/>
        <end position="323"/>
    </location>
</feature>
<dbReference type="PANTHER" id="PTHR24188">
    <property type="entry name" value="ANKYRIN REPEAT PROTEIN"/>
    <property type="match status" value="1"/>
</dbReference>
<dbReference type="Gene3D" id="1.25.40.20">
    <property type="entry name" value="Ankyrin repeat-containing domain"/>
    <property type="match status" value="2"/>
</dbReference>
<keyword evidence="1" id="KW-0677">Repeat</keyword>
<dbReference type="PROSITE" id="PS50088">
    <property type="entry name" value="ANK_REPEAT"/>
    <property type="match status" value="4"/>
</dbReference>
<dbReference type="RefSeq" id="XP_001327962.1">
    <property type="nucleotide sequence ID" value="XM_001327927.1"/>
</dbReference>
<dbReference type="VEuPathDB" id="TrichDB:TVAGG3_0940530"/>
<dbReference type="PROSITE" id="PS50297">
    <property type="entry name" value="ANK_REP_REGION"/>
    <property type="match status" value="4"/>
</dbReference>
<dbReference type="InParanoid" id="A2DV12"/>
<feature type="repeat" description="ANK" evidence="3">
    <location>
        <begin position="225"/>
        <end position="257"/>
    </location>
</feature>
<dbReference type="SMART" id="SM00248">
    <property type="entry name" value="ANK"/>
    <property type="match status" value="4"/>
</dbReference>
<dbReference type="Pfam" id="PF00023">
    <property type="entry name" value="Ank"/>
    <property type="match status" value="1"/>
</dbReference>
<organism evidence="4 5">
    <name type="scientific">Trichomonas vaginalis (strain ATCC PRA-98 / G3)</name>
    <dbReference type="NCBI Taxonomy" id="412133"/>
    <lineage>
        <taxon>Eukaryota</taxon>
        <taxon>Metamonada</taxon>
        <taxon>Parabasalia</taxon>
        <taxon>Trichomonadida</taxon>
        <taxon>Trichomonadidae</taxon>
        <taxon>Trichomonas</taxon>
    </lineage>
</organism>
<evidence type="ECO:0000256" key="1">
    <source>
        <dbReference type="ARBA" id="ARBA00022737"/>
    </source>
</evidence>
<dbReference type="PRINTS" id="PR01415">
    <property type="entry name" value="ANKYRIN"/>
</dbReference>
<evidence type="ECO:0000313" key="4">
    <source>
        <dbReference type="EMBL" id="EAY15739.1"/>
    </source>
</evidence>
<dbReference type="STRING" id="5722.A2DV12"/>
<dbReference type="SMR" id="A2DV12"/>
<dbReference type="eggNOG" id="KOG0504">
    <property type="taxonomic scope" value="Eukaryota"/>
</dbReference>
<dbReference type="KEGG" id="tva:4773746"/>
<feature type="repeat" description="ANK" evidence="3">
    <location>
        <begin position="258"/>
        <end position="290"/>
    </location>
</feature>
<accession>A2DV12</accession>
<dbReference type="EMBL" id="DS113251">
    <property type="protein sequence ID" value="EAY15739.1"/>
    <property type="molecule type" value="Genomic_DNA"/>
</dbReference>
<dbReference type="InterPro" id="IPR002110">
    <property type="entry name" value="Ankyrin_rpt"/>
</dbReference>
<evidence type="ECO:0000313" key="5">
    <source>
        <dbReference type="Proteomes" id="UP000001542"/>
    </source>
</evidence>
<name>A2DV12_TRIV3</name>
<evidence type="ECO:0000256" key="2">
    <source>
        <dbReference type="ARBA" id="ARBA00023043"/>
    </source>
</evidence>
<feature type="repeat" description="ANK" evidence="3">
    <location>
        <begin position="192"/>
        <end position="224"/>
    </location>
</feature>
<dbReference type="PANTHER" id="PTHR24188:SF29">
    <property type="entry name" value="GH09064P"/>
    <property type="match status" value="1"/>
</dbReference>
<reference evidence="4" key="1">
    <citation type="submission" date="2006-10" db="EMBL/GenBank/DDBJ databases">
        <authorList>
            <person name="Amadeo P."/>
            <person name="Zhao Q."/>
            <person name="Wortman J."/>
            <person name="Fraser-Liggett C."/>
            <person name="Carlton J."/>
        </authorList>
    </citation>
    <scope>NUCLEOTIDE SEQUENCE</scope>
    <source>
        <strain evidence="4">G3</strain>
    </source>
</reference>
<dbReference type="AlphaFoldDB" id="A2DV12"/>
<keyword evidence="5" id="KW-1185">Reference proteome</keyword>